<gene>
    <name evidence="2" type="ORF">AXG93_810s1070</name>
</gene>
<dbReference type="Proteomes" id="UP000077202">
    <property type="component" value="Unassembled WGS sequence"/>
</dbReference>
<evidence type="ECO:0000256" key="1">
    <source>
        <dbReference type="SAM" id="MobiDB-lite"/>
    </source>
</evidence>
<dbReference type="SUPFAM" id="SSF57756">
    <property type="entry name" value="Retrovirus zinc finger-like domains"/>
    <property type="match status" value="1"/>
</dbReference>
<organism evidence="2 3">
    <name type="scientific">Marchantia polymorpha subsp. ruderalis</name>
    <dbReference type="NCBI Taxonomy" id="1480154"/>
    <lineage>
        <taxon>Eukaryota</taxon>
        <taxon>Viridiplantae</taxon>
        <taxon>Streptophyta</taxon>
        <taxon>Embryophyta</taxon>
        <taxon>Marchantiophyta</taxon>
        <taxon>Marchantiopsida</taxon>
        <taxon>Marchantiidae</taxon>
        <taxon>Marchantiales</taxon>
        <taxon>Marchantiaceae</taxon>
        <taxon>Marchantia</taxon>
    </lineage>
</organism>
<proteinExistence type="predicted"/>
<sequence>MTQPIIKHSYLKFKCRGEDDDADSYIKLFESISITNKEEGDDHRLRIFLNRLRKKALSKFNHESTAPAGIDTWAKLQSKSDVIKDVIVSAEAFETSTLNCQQKDRGSEDHKPKHNRRRRRLATPLFKDSSSLAKSNESEASSSSEEEQPKRKAAEKKKNWLCPRGARPPLCTSTGRTDFHTYSTSATRSRNYGATKTDGAIFGSILRADWNNCGAPRHWAPNYPQPRRQMEYVSLCSNCRMPGHTAVECEQQLATRPSLQFVTSANKDNVHVNQVDLSAETEDQYDVWPKDKVLMGKVETRSATCRKDAHLNASNRLRS</sequence>
<dbReference type="InterPro" id="IPR036875">
    <property type="entry name" value="Znf_CCHC_sf"/>
</dbReference>
<feature type="region of interest" description="Disordered" evidence="1">
    <location>
        <begin position="99"/>
        <end position="159"/>
    </location>
</feature>
<protein>
    <recommendedName>
        <fullName evidence="4">CCHC-type domain-containing protein</fullName>
    </recommendedName>
</protein>
<reference evidence="2" key="1">
    <citation type="submission" date="2016-03" db="EMBL/GenBank/DDBJ databases">
        <title>Mechanisms controlling the formation of the plant cell surface in tip-growing cells are functionally conserved among land plants.</title>
        <authorList>
            <person name="Honkanen S."/>
            <person name="Jones V.A."/>
            <person name="Morieri G."/>
            <person name="Champion C."/>
            <person name="Hetherington A.J."/>
            <person name="Kelly S."/>
            <person name="Saint-Marcoux D."/>
            <person name="Proust H."/>
            <person name="Prescott H."/>
            <person name="Dolan L."/>
        </authorList>
    </citation>
    <scope>NUCLEOTIDE SEQUENCE [LARGE SCALE GENOMIC DNA]</scope>
    <source>
        <tissue evidence="2">Whole gametophyte</tissue>
    </source>
</reference>
<dbReference type="EMBL" id="LVLJ01001429">
    <property type="protein sequence ID" value="OAE29766.1"/>
    <property type="molecule type" value="Genomic_DNA"/>
</dbReference>
<feature type="compositionally biased region" description="Basic and acidic residues" evidence="1">
    <location>
        <begin position="147"/>
        <end position="158"/>
    </location>
</feature>
<keyword evidence="3" id="KW-1185">Reference proteome</keyword>
<evidence type="ECO:0008006" key="4">
    <source>
        <dbReference type="Google" id="ProtNLM"/>
    </source>
</evidence>
<dbReference type="GO" id="GO:0008270">
    <property type="term" value="F:zinc ion binding"/>
    <property type="evidence" value="ECO:0007669"/>
    <property type="project" value="InterPro"/>
</dbReference>
<feature type="compositionally biased region" description="Low complexity" evidence="1">
    <location>
        <begin position="129"/>
        <end position="143"/>
    </location>
</feature>
<feature type="compositionally biased region" description="Basic and acidic residues" evidence="1">
    <location>
        <begin position="102"/>
        <end position="111"/>
    </location>
</feature>
<comment type="caution">
    <text evidence="2">The sequence shown here is derived from an EMBL/GenBank/DDBJ whole genome shotgun (WGS) entry which is preliminary data.</text>
</comment>
<dbReference type="GO" id="GO:0003676">
    <property type="term" value="F:nucleic acid binding"/>
    <property type="evidence" value="ECO:0007669"/>
    <property type="project" value="InterPro"/>
</dbReference>
<dbReference type="AlphaFoldDB" id="A0A176WCC1"/>
<evidence type="ECO:0000313" key="2">
    <source>
        <dbReference type="EMBL" id="OAE29766.1"/>
    </source>
</evidence>
<evidence type="ECO:0000313" key="3">
    <source>
        <dbReference type="Proteomes" id="UP000077202"/>
    </source>
</evidence>
<feature type="compositionally biased region" description="Basic residues" evidence="1">
    <location>
        <begin position="112"/>
        <end position="121"/>
    </location>
</feature>
<accession>A0A176WCC1</accession>
<name>A0A176WCC1_MARPO</name>
<dbReference type="Gene3D" id="4.10.60.10">
    <property type="entry name" value="Zinc finger, CCHC-type"/>
    <property type="match status" value="1"/>
</dbReference>